<dbReference type="InParanoid" id="A0A165BLY6"/>
<keyword evidence="3" id="KW-1185">Reference proteome</keyword>
<evidence type="ECO:0000313" key="2">
    <source>
        <dbReference type="EMBL" id="KZV80880.1"/>
    </source>
</evidence>
<reference evidence="2 3" key="1">
    <citation type="journal article" date="2016" name="Mol. Biol. Evol.">
        <title>Comparative Genomics of Early-Diverging Mushroom-Forming Fungi Provides Insights into the Origins of Lignocellulose Decay Capabilities.</title>
        <authorList>
            <person name="Nagy L.G."/>
            <person name="Riley R."/>
            <person name="Tritt A."/>
            <person name="Adam C."/>
            <person name="Daum C."/>
            <person name="Floudas D."/>
            <person name="Sun H."/>
            <person name="Yadav J.S."/>
            <person name="Pangilinan J."/>
            <person name="Larsson K.H."/>
            <person name="Matsuura K."/>
            <person name="Barry K."/>
            <person name="Labutti K."/>
            <person name="Kuo R."/>
            <person name="Ohm R.A."/>
            <person name="Bhattacharya S.S."/>
            <person name="Shirouzu T."/>
            <person name="Yoshinaga Y."/>
            <person name="Martin F.M."/>
            <person name="Grigoriev I.V."/>
            <person name="Hibbett D.S."/>
        </authorList>
    </citation>
    <scope>NUCLEOTIDE SEQUENCE [LARGE SCALE GENOMIC DNA]</scope>
    <source>
        <strain evidence="2 3">HHB12029</strain>
    </source>
</reference>
<dbReference type="OrthoDB" id="2744793at2759"/>
<protein>
    <submittedName>
        <fullName evidence="2">Uncharacterized protein</fullName>
    </submittedName>
</protein>
<keyword evidence="1" id="KW-1133">Transmembrane helix</keyword>
<keyword evidence="1" id="KW-0472">Membrane</keyword>
<evidence type="ECO:0000256" key="1">
    <source>
        <dbReference type="SAM" id="Phobius"/>
    </source>
</evidence>
<feature type="transmembrane region" description="Helical" evidence="1">
    <location>
        <begin position="113"/>
        <end position="132"/>
    </location>
</feature>
<gene>
    <name evidence="2" type="ORF">EXIGLDRAFT_780424</name>
</gene>
<name>A0A165BLY6_EXIGL</name>
<evidence type="ECO:0000313" key="3">
    <source>
        <dbReference type="Proteomes" id="UP000077266"/>
    </source>
</evidence>
<accession>A0A165BLY6</accession>
<feature type="transmembrane region" description="Helical" evidence="1">
    <location>
        <begin position="25"/>
        <end position="50"/>
    </location>
</feature>
<dbReference type="AlphaFoldDB" id="A0A165BLY6"/>
<sequence length="160" mass="17529">MSSPSSAPTTDQILPILSPLVLRDIHLIIVHSAVYGTYLVLLVAALLGLLRKRRRSATIVAALLLAMFSIATVLWAIGIAVLSRRFSTVFGSSDGTILTRLASADASTLKIRYLADIMFTLLYLLGDAVMIWRVLKLRAWTRWLSALTITLWLGSFGSVN</sequence>
<feature type="transmembrane region" description="Helical" evidence="1">
    <location>
        <begin position="57"/>
        <end position="82"/>
    </location>
</feature>
<dbReference type="EMBL" id="KV426439">
    <property type="protein sequence ID" value="KZV80880.1"/>
    <property type="molecule type" value="Genomic_DNA"/>
</dbReference>
<keyword evidence="1" id="KW-0812">Transmembrane</keyword>
<dbReference type="Proteomes" id="UP000077266">
    <property type="component" value="Unassembled WGS sequence"/>
</dbReference>
<proteinExistence type="predicted"/>
<organism evidence="2 3">
    <name type="scientific">Exidia glandulosa HHB12029</name>
    <dbReference type="NCBI Taxonomy" id="1314781"/>
    <lineage>
        <taxon>Eukaryota</taxon>
        <taxon>Fungi</taxon>
        <taxon>Dikarya</taxon>
        <taxon>Basidiomycota</taxon>
        <taxon>Agaricomycotina</taxon>
        <taxon>Agaricomycetes</taxon>
        <taxon>Auriculariales</taxon>
        <taxon>Exidiaceae</taxon>
        <taxon>Exidia</taxon>
    </lineage>
</organism>